<dbReference type="GeneID" id="77729944"/>
<dbReference type="InterPro" id="IPR000182">
    <property type="entry name" value="GNAT_dom"/>
</dbReference>
<dbReference type="AlphaFoldDB" id="A0AA38LYT7"/>
<dbReference type="InterPro" id="IPR016181">
    <property type="entry name" value="Acyl_CoA_acyltransferase"/>
</dbReference>
<gene>
    <name evidence="2" type="ORF">MKK02DRAFT_39717</name>
</gene>
<dbReference type="PROSITE" id="PS51186">
    <property type="entry name" value="GNAT"/>
    <property type="match status" value="1"/>
</dbReference>
<protein>
    <recommendedName>
        <fullName evidence="1">N-acetyltransferase domain-containing protein</fullName>
    </recommendedName>
</protein>
<keyword evidence="3" id="KW-1185">Reference proteome</keyword>
<organism evidence="2 3">
    <name type="scientific">Dioszegia hungarica</name>
    <dbReference type="NCBI Taxonomy" id="4972"/>
    <lineage>
        <taxon>Eukaryota</taxon>
        <taxon>Fungi</taxon>
        <taxon>Dikarya</taxon>
        <taxon>Basidiomycota</taxon>
        <taxon>Agaricomycotina</taxon>
        <taxon>Tremellomycetes</taxon>
        <taxon>Tremellales</taxon>
        <taxon>Bulleribasidiaceae</taxon>
        <taxon>Dioszegia</taxon>
    </lineage>
</organism>
<evidence type="ECO:0000313" key="2">
    <source>
        <dbReference type="EMBL" id="KAI9639419.1"/>
    </source>
</evidence>
<evidence type="ECO:0000259" key="1">
    <source>
        <dbReference type="PROSITE" id="PS51186"/>
    </source>
</evidence>
<dbReference type="GO" id="GO:0005634">
    <property type="term" value="C:nucleus"/>
    <property type="evidence" value="ECO:0007669"/>
    <property type="project" value="TreeGrafter"/>
</dbReference>
<sequence>MAYGSIAAPKLAEELPAFSYPLAGGAELTTHAVHGEASEEVMRYFHKIFEAELEEGRTYPQEGPMGYEAYKAYFFSSTTIIGVVHSTPLEKAPQSLEEATAGRSVEEAIGGCNYIKPNYPGRSSHNCNSGFLVPPVQRGKKIGGALAKAFLEYAPRLGYRASVFNLVYENNIASLKLWDALGFKRVGLIPGAGRLRTKDGKGEEYVDAVVIHKSFV</sequence>
<reference evidence="2" key="1">
    <citation type="journal article" date="2022" name="G3 (Bethesda)">
        <title>High quality genome of the basidiomycete yeast Dioszegia hungarica PDD-24b-2 isolated from cloud water.</title>
        <authorList>
            <person name="Jarrige D."/>
            <person name="Haridas S."/>
            <person name="Bleykasten-Grosshans C."/>
            <person name="Joly M."/>
            <person name="Nadalig T."/>
            <person name="Sancelme M."/>
            <person name="Vuilleumier S."/>
            <person name="Grigoriev I.V."/>
            <person name="Amato P."/>
            <person name="Bringel F."/>
        </authorList>
    </citation>
    <scope>NUCLEOTIDE SEQUENCE</scope>
    <source>
        <strain evidence="2">PDD-24b-2</strain>
    </source>
</reference>
<dbReference type="Pfam" id="PF00583">
    <property type="entry name" value="Acetyltransf_1"/>
    <property type="match status" value="1"/>
</dbReference>
<comment type="caution">
    <text evidence="2">The sequence shown here is derived from an EMBL/GenBank/DDBJ whole genome shotgun (WGS) entry which is preliminary data.</text>
</comment>
<dbReference type="PANTHER" id="PTHR43138">
    <property type="entry name" value="ACETYLTRANSFERASE, GNAT FAMILY"/>
    <property type="match status" value="1"/>
</dbReference>
<dbReference type="SUPFAM" id="SSF55729">
    <property type="entry name" value="Acyl-CoA N-acyltransferases (Nat)"/>
    <property type="match status" value="1"/>
</dbReference>
<dbReference type="EMBL" id="JAKWFO010000001">
    <property type="protein sequence ID" value="KAI9639419.1"/>
    <property type="molecule type" value="Genomic_DNA"/>
</dbReference>
<dbReference type="InterPro" id="IPR052742">
    <property type="entry name" value="Mito_N-acetyltransferase"/>
</dbReference>
<dbReference type="Proteomes" id="UP001164286">
    <property type="component" value="Unassembled WGS sequence"/>
</dbReference>
<proteinExistence type="predicted"/>
<dbReference type="Gene3D" id="3.40.630.30">
    <property type="match status" value="1"/>
</dbReference>
<accession>A0AA38LYT7</accession>
<name>A0AA38LYT7_9TREE</name>
<dbReference type="RefSeq" id="XP_052949196.1">
    <property type="nucleotide sequence ID" value="XM_053090739.1"/>
</dbReference>
<feature type="domain" description="N-acetyltransferase" evidence="1">
    <location>
        <begin position="54"/>
        <end position="216"/>
    </location>
</feature>
<evidence type="ECO:0000313" key="3">
    <source>
        <dbReference type="Proteomes" id="UP001164286"/>
    </source>
</evidence>
<dbReference type="PANTHER" id="PTHR43138:SF1">
    <property type="entry name" value="N-ACETYLTRANSFERASE ACA1"/>
    <property type="match status" value="1"/>
</dbReference>
<dbReference type="GO" id="GO:0016747">
    <property type="term" value="F:acyltransferase activity, transferring groups other than amino-acyl groups"/>
    <property type="evidence" value="ECO:0007669"/>
    <property type="project" value="InterPro"/>
</dbReference>